<reference evidence="3" key="1">
    <citation type="submission" date="2017-09" db="EMBL/GenBank/DDBJ databases">
        <title>Depth-based differentiation of microbial function through sediment-hosted aquifers and enrichment of novel symbionts in the deep terrestrial subsurface.</title>
        <authorList>
            <person name="Probst A.J."/>
            <person name="Ladd B."/>
            <person name="Jarett J.K."/>
            <person name="Geller-Mcgrath D.E."/>
            <person name="Sieber C.M.K."/>
            <person name="Emerson J.B."/>
            <person name="Anantharaman K."/>
            <person name="Thomas B.C."/>
            <person name="Malmstrom R."/>
            <person name="Stieglmeier M."/>
            <person name="Klingl A."/>
            <person name="Woyke T."/>
            <person name="Ryan C.M."/>
            <person name="Banfield J.F."/>
        </authorList>
    </citation>
    <scope>NUCLEOTIDE SEQUENCE [LARGE SCALE GENOMIC DNA]</scope>
</reference>
<evidence type="ECO:0000313" key="3">
    <source>
        <dbReference type="Proteomes" id="UP000230922"/>
    </source>
</evidence>
<keyword evidence="1" id="KW-0812">Transmembrane</keyword>
<name>A0A2H0VBJ4_9BACT</name>
<dbReference type="Proteomes" id="UP000230922">
    <property type="component" value="Unassembled WGS sequence"/>
</dbReference>
<evidence type="ECO:0000256" key="1">
    <source>
        <dbReference type="SAM" id="Phobius"/>
    </source>
</evidence>
<proteinExistence type="predicted"/>
<keyword evidence="1" id="KW-0472">Membrane</keyword>
<organism evidence="2 3">
    <name type="scientific">Candidatus Doudnabacteria bacterium CG10_big_fil_rev_8_21_14_0_10_42_18</name>
    <dbReference type="NCBI Taxonomy" id="1974552"/>
    <lineage>
        <taxon>Bacteria</taxon>
        <taxon>Candidatus Doudnaibacteriota</taxon>
    </lineage>
</organism>
<accession>A0A2H0VBJ4</accession>
<gene>
    <name evidence="2" type="ORF">COT92_00935</name>
</gene>
<sequence length="92" mass="11037">MKIFSLQTKKHLVGWSAVCTIMLQFVISIFFSRVETCSQQNIFSFISENCKTYGWPWRYSIFKTAGMLYDLFFWLLVSLVILFLIRYFKTKH</sequence>
<evidence type="ECO:0000313" key="2">
    <source>
        <dbReference type="EMBL" id="PIR96474.1"/>
    </source>
</evidence>
<feature type="transmembrane region" description="Helical" evidence="1">
    <location>
        <begin position="71"/>
        <end position="88"/>
    </location>
</feature>
<feature type="transmembrane region" description="Helical" evidence="1">
    <location>
        <begin position="12"/>
        <end position="31"/>
    </location>
</feature>
<protein>
    <submittedName>
        <fullName evidence="2">Uncharacterized protein</fullName>
    </submittedName>
</protein>
<comment type="caution">
    <text evidence="2">The sequence shown here is derived from an EMBL/GenBank/DDBJ whole genome shotgun (WGS) entry which is preliminary data.</text>
</comment>
<dbReference type="EMBL" id="PFAK01000015">
    <property type="protein sequence ID" value="PIR96474.1"/>
    <property type="molecule type" value="Genomic_DNA"/>
</dbReference>
<keyword evidence="1" id="KW-1133">Transmembrane helix</keyword>
<dbReference type="AlphaFoldDB" id="A0A2H0VBJ4"/>